<evidence type="ECO:0000256" key="1">
    <source>
        <dbReference type="SAM" id="MobiDB-lite"/>
    </source>
</evidence>
<evidence type="ECO:0000313" key="3">
    <source>
        <dbReference type="Proteomes" id="UP000239757"/>
    </source>
</evidence>
<evidence type="ECO:0000313" key="2">
    <source>
        <dbReference type="EMBL" id="PPR96447.1"/>
    </source>
</evidence>
<reference evidence="2 3" key="1">
    <citation type="submission" date="2015-01" db="EMBL/GenBank/DDBJ databases">
        <title>Genome of allotetraploid Gossypium barbadense reveals genomic plasticity and fiber elongation in cotton evolution.</title>
        <authorList>
            <person name="Chen X."/>
            <person name="Liu X."/>
            <person name="Zhao B."/>
            <person name="Zheng H."/>
            <person name="Hu Y."/>
            <person name="Lu G."/>
            <person name="Yang C."/>
            <person name="Chen J."/>
            <person name="Shan C."/>
            <person name="Zhang L."/>
            <person name="Zhou Y."/>
            <person name="Wang L."/>
            <person name="Guo W."/>
            <person name="Bai Y."/>
            <person name="Ruan J."/>
            <person name="Shangguan X."/>
            <person name="Mao Y."/>
            <person name="Jiang J."/>
            <person name="Zhu Y."/>
            <person name="Lei J."/>
            <person name="Kang H."/>
            <person name="Chen S."/>
            <person name="He X."/>
            <person name="Wang R."/>
            <person name="Wang Y."/>
            <person name="Chen J."/>
            <person name="Wang L."/>
            <person name="Yu S."/>
            <person name="Wang B."/>
            <person name="Wei J."/>
            <person name="Song S."/>
            <person name="Lu X."/>
            <person name="Gao Z."/>
            <person name="Gu W."/>
            <person name="Deng X."/>
            <person name="Ma D."/>
            <person name="Wang S."/>
            <person name="Liang W."/>
            <person name="Fang L."/>
            <person name="Cai C."/>
            <person name="Zhu X."/>
            <person name="Zhou B."/>
            <person name="Zhang Y."/>
            <person name="Chen Z."/>
            <person name="Xu S."/>
            <person name="Zhu R."/>
            <person name="Wang S."/>
            <person name="Zhang T."/>
            <person name="Zhao G."/>
        </authorList>
    </citation>
    <scope>NUCLEOTIDE SEQUENCE [LARGE SCALE GENOMIC DNA]</scope>
    <source>
        <strain evidence="3">cv. Xinhai21</strain>
        <tissue evidence="2">Leaf</tissue>
    </source>
</reference>
<feature type="compositionally biased region" description="Basic and acidic residues" evidence="1">
    <location>
        <begin position="337"/>
        <end position="365"/>
    </location>
</feature>
<accession>A0A2P5WZD2</accession>
<sequence>MVKENRSRLKLNLRWTDVLLCSCVHWYALSRPFASVSEGLGAGGGRGQSVSMRPKLCFVSVNSRPRMEDGRTAGLCISRSCRERTPRGGEGRRRWAGGEDGEDEERWEELVTEVCKRRLQGARRRLECCLRGEARRTVTPGLQRVLKGGVLCFGENAVVVLCTSMRGGEEARESGGNVVDGRRGKSGEGTEAAREGEERRRGRRVAGRERKRGEVRVERGERRMGGEGRGRGERREPGGSAGVSRGRGAGGEPVGEAEVGVGGNGGERRGRTGERSRGEREGRGSRGRVETRREVGEGTSSRGGGKRGGEIEVPLREEREAEEVARRGGVGRGVRGRRIEAKIGGGSKEKEEGERERRRIEEAEGVKSGSGGAMRRVRRGKGGGVGKWMERGGR</sequence>
<feature type="compositionally biased region" description="Basic and acidic residues" evidence="1">
    <location>
        <begin position="180"/>
        <end position="237"/>
    </location>
</feature>
<protein>
    <submittedName>
        <fullName evidence="2">Uncharacterized protein</fullName>
    </submittedName>
</protein>
<dbReference type="Proteomes" id="UP000239757">
    <property type="component" value="Unassembled WGS sequence"/>
</dbReference>
<feature type="region of interest" description="Disordered" evidence="1">
    <location>
        <begin position="167"/>
        <end position="394"/>
    </location>
</feature>
<proteinExistence type="predicted"/>
<name>A0A2P5WZD2_GOSBA</name>
<dbReference type="EMBL" id="KZ666038">
    <property type="protein sequence ID" value="PPR96447.1"/>
    <property type="molecule type" value="Genomic_DNA"/>
</dbReference>
<feature type="compositionally biased region" description="Gly residues" evidence="1">
    <location>
        <begin position="239"/>
        <end position="253"/>
    </location>
</feature>
<feature type="compositionally biased region" description="Basic and acidic residues" evidence="1">
    <location>
        <begin position="266"/>
        <end position="296"/>
    </location>
</feature>
<feature type="compositionally biased region" description="Basic and acidic residues" evidence="1">
    <location>
        <begin position="307"/>
        <end position="326"/>
    </location>
</feature>
<organism evidence="2 3">
    <name type="scientific">Gossypium barbadense</name>
    <name type="common">Sea Island cotton</name>
    <name type="synonym">Hibiscus barbadensis</name>
    <dbReference type="NCBI Taxonomy" id="3634"/>
    <lineage>
        <taxon>Eukaryota</taxon>
        <taxon>Viridiplantae</taxon>
        <taxon>Streptophyta</taxon>
        <taxon>Embryophyta</taxon>
        <taxon>Tracheophyta</taxon>
        <taxon>Spermatophyta</taxon>
        <taxon>Magnoliopsida</taxon>
        <taxon>eudicotyledons</taxon>
        <taxon>Gunneridae</taxon>
        <taxon>Pentapetalae</taxon>
        <taxon>rosids</taxon>
        <taxon>malvids</taxon>
        <taxon>Malvales</taxon>
        <taxon>Malvaceae</taxon>
        <taxon>Malvoideae</taxon>
        <taxon>Gossypium</taxon>
    </lineage>
</organism>
<gene>
    <name evidence="2" type="ORF">GOBAR_AA24226</name>
</gene>
<dbReference type="AlphaFoldDB" id="A0A2P5WZD2"/>